<dbReference type="OrthoDB" id="1151040at2"/>
<organism evidence="2 3">
    <name type="scientific">Aquimarina aggregata</name>
    <dbReference type="NCBI Taxonomy" id="1642818"/>
    <lineage>
        <taxon>Bacteria</taxon>
        <taxon>Pseudomonadati</taxon>
        <taxon>Bacteroidota</taxon>
        <taxon>Flavobacteriia</taxon>
        <taxon>Flavobacteriales</taxon>
        <taxon>Flavobacteriaceae</taxon>
        <taxon>Aquimarina</taxon>
    </lineage>
</organism>
<evidence type="ECO:0000313" key="2">
    <source>
        <dbReference type="EMBL" id="KZS42976.1"/>
    </source>
</evidence>
<feature type="transmembrane region" description="Helical" evidence="1">
    <location>
        <begin position="34"/>
        <end position="53"/>
    </location>
</feature>
<accession>A0A163D3X4</accession>
<sequence>MKVFKFFEYAYLAIMCFFLYQAYADWGSGEGRSYMYIVFACIAVFMFFFKRNFRKKFDANNKD</sequence>
<protein>
    <submittedName>
        <fullName evidence="2">Uncharacterized protein</fullName>
    </submittedName>
</protein>
<dbReference type="AlphaFoldDB" id="A0A163D3X4"/>
<evidence type="ECO:0000256" key="1">
    <source>
        <dbReference type="SAM" id="Phobius"/>
    </source>
</evidence>
<evidence type="ECO:0000313" key="3">
    <source>
        <dbReference type="Proteomes" id="UP000076715"/>
    </source>
</evidence>
<dbReference type="RefSeq" id="WP_066308339.1">
    <property type="nucleotide sequence ID" value="NZ_CANLSS010000002.1"/>
</dbReference>
<dbReference type="Proteomes" id="UP000076715">
    <property type="component" value="Unassembled WGS sequence"/>
</dbReference>
<comment type="caution">
    <text evidence="2">The sequence shown here is derived from an EMBL/GenBank/DDBJ whole genome shotgun (WGS) entry which is preliminary data.</text>
</comment>
<dbReference type="EMBL" id="LQRT01000001">
    <property type="protein sequence ID" value="KZS42976.1"/>
    <property type="molecule type" value="Genomic_DNA"/>
</dbReference>
<proteinExistence type="predicted"/>
<dbReference type="STRING" id="1642818.AWE51_16650"/>
<keyword evidence="1" id="KW-0812">Transmembrane</keyword>
<keyword evidence="3" id="KW-1185">Reference proteome</keyword>
<reference evidence="2 3" key="1">
    <citation type="submission" date="2016-01" db="EMBL/GenBank/DDBJ databases">
        <title>The draft genome sequence of Aquimarina sp. RZW4-3-2.</title>
        <authorList>
            <person name="Wang Y."/>
        </authorList>
    </citation>
    <scope>NUCLEOTIDE SEQUENCE [LARGE SCALE GENOMIC DNA]</scope>
    <source>
        <strain evidence="2 3">RZW4-3-2</strain>
    </source>
</reference>
<keyword evidence="1" id="KW-0472">Membrane</keyword>
<gene>
    <name evidence="2" type="ORF">AWE51_16650</name>
</gene>
<name>A0A163D3X4_9FLAO</name>
<keyword evidence="1" id="KW-1133">Transmembrane helix</keyword>